<comment type="similarity">
    <text evidence="2">Belongs to the CobB/CobQ family. CobQ subfamily.</text>
</comment>
<comment type="function">
    <text evidence="9">Catalyzes the ATP-dependent amidation of the two carboxylate groups at positions a and c of cobyrinate, using either L-glutamine or ammonia as the nitrogen source.</text>
</comment>
<comment type="catalytic activity">
    <reaction evidence="9">
        <text>cob(II)yrinate + 2 L-glutamine + 2 ATP + 2 H2O = cob(II)yrinate a,c diamide + 2 L-glutamate + 2 ADP + 2 phosphate + 2 H(+)</text>
        <dbReference type="Rhea" id="RHEA:26289"/>
        <dbReference type="ChEBI" id="CHEBI:15377"/>
        <dbReference type="ChEBI" id="CHEBI:15378"/>
        <dbReference type="ChEBI" id="CHEBI:29985"/>
        <dbReference type="ChEBI" id="CHEBI:30616"/>
        <dbReference type="ChEBI" id="CHEBI:43474"/>
        <dbReference type="ChEBI" id="CHEBI:58359"/>
        <dbReference type="ChEBI" id="CHEBI:58537"/>
        <dbReference type="ChEBI" id="CHEBI:58894"/>
        <dbReference type="ChEBI" id="CHEBI:456216"/>
        <dbReference type="EC" id="6.3.5.11"/>
    </reaction>
</comment>
<dbReference type="Pfam" id="PF07685">
    <property type="entry name" value="GATase_3"/>
    <property type="match status" value="1"/>
</dbReference>
<feature type="site" description="Increases nucleophilicity of active site Cys" evidence="9">
    <location>
        <position position="436"/>
    </location>
</feature>
<dbReference type="GO" id="GO:0005524">
    <property type="term" value="F:ATP binding"/>
    <property type="evidence" value="ECO:0007669"/>
    <property type="project" value="UniProtKB-UniRule"/>
</dbReference>
<comment type="caution">
    <text evidence="13">The sequence shown here is derived from an EMBL/GenBank/DDBJ whole genome shotgun (WGS) entry which is preliminary data.</text>
</comment>
<keyword evidence="7 9" id="KW-0460">Magnesium</keyword>
<accession>A0A5M6IWW8</accession>
<feature type="region of interest" description="Disordered" evidence="10">
    <location>
        <begin position="460"/>
        <end position="489"/>
    </location>
</feature>
<dbReference type="InterPro" id="IPR002586">
    <property type="entry name" value="CobQ/CobB/MinD/ParA_Nub-bd_dom"/>
</dbReference>
<keyword evidence="8 9" id="KW-0315">Glutamine amidotransferase</keyword>
<keyword evidence="4 9" id="KW-0436">Ligase</keyword>
<dbReference type="PANTHER" id="PTHR43873:SF1">
    <property type="entry name" value="COBYRINATE A,C-DIAMIDE SYNTHASE"/>
    <property type="match status" value="1"/>
</dbReference>
<dbReference type="NCBIfam" id="NF002204">
    <property type="entry name" value="PRK01077.1"/>
    <property type="match status" value="1"/>
</dbReference>
<comment type="miscellaneous">
    <text evidence="9">The a and c carboxylates of cobyrinate are activated for nucleophilic attack via formation of a phosphorylated intermediate by ATP. CbiA catalyzes first the amidation of the c-carboxylate, and then that of the a-carboxylate.</text>
</comment>
<evidence type="ECO:0000256" key="4">
    <source>
        <dbReference type="ARBA" id="ARBA00022598"/>
    </source>
</evidence>
<reference evidence="13 14" key="1">
    <citation type="submission" date="2019-09" db="EMBL/GenBank/DDBJ databases">
        <title>Genome sequence of Rhodovastum atsumiense, a diverse member of the Acetobacteraceae family of non-sulfur purple photosynthetic bacteria.</title>
        <authorList>
            <person name="Meyer T."/>
            <person name="Kyndt J."/>
        </authorList>
    </citation>
    <scope>NUCLEOTIDE SEQUENCE [LARGE SCALE GENOMIC DNA]</scope>
    <source>
        <strain evidence="13 14">DSM 21279</strain>
    </source>
</reference>
<keyword evidence="6 9" id="KW-0067">ATP-binding</keyword>
<evidence type="ECO:0000259" key="11">
    <source>
        <dbReference type="Pfam" id="PF01656"/>
    </source>
</evidence>
<dbReference type="SUPFAM" id="SSF52317">
    <property type="entry name" value="Class I glutamine amidotransferase-like"/>
    <property type="match status" value="1"/>
</dbReference>
<dbReference type="GO" id="GO:0042242">
    <property type="term" value="F:cobyrinic acid a,c-diamide synthase activity"/>
    <property type="evidence" value="ECO:0007669"/>
    <property type="project" value="UniProtKB-UniRule"/>
</dbReference>
<evidence type="ECO:0000313" key="13">
    <source>
        <dbReference type="EMBL" id="KAA5612824.1"/>
    </source>
</evidence>
<dbReference type="HAMAP" id="MF_00027">
    <property type="entry name" value="CobB_CbiA"/>
    <property type="match status" value="1"/>
</dbReference>
<dbReference type="AlphaFoldDB" id="A0A5M6IWW8"/>
<dbReference type="Proteomes" id="UP000325255">
    <property type="component" value="Unassembled WGS sequence"/>
</dbReference>
<dbReference type="Gene3D" id="3.40.50.880">
    <property type="match status" value="1"/>
</dbReference>
<dbReference type="UniPathway" id="UPA00148">
    <property type="reaction ID" value="UER00231"/>
</dbReference>
<dbReference type="Pfam" id="PF01656">
    <property type="entry name" value="CbiA"/>
    <property type="match status" value="1"/>
</dbReference>
<gene>
    <name evidence="9" type="primary">cbiA</name>
    <name evidence="13" type="ORF">F1189_07200</name>
</gene>
<protein>
    <recommendedName>
        <fullName evidence="9">Cobyrinate a,c-diamide synthase</fullName>
        <ecNumber evidence="9">6.3.5.11</ecNumber>
    </recommendedName>
    <alternativeName>
        <fullName evidence="9">Cobyrinic acid a,c-diamide synthetase</fullName>
    </alternativeName>
</protein>
<dbReference type="CDD" id="cd03130">
    <property type="entry name" value="GATase1_CobB"/>
    <property type="match status" value="1"/>
</dbReference>
<dbReference type="EC" id="6.3.5.11" evidence="9"/>
<evidence type="ECO:0000256" key="8">
    <source>
        <dbReference type="ARBA" id="ARBA00022962"/>
    </source>
</evidence>
<proteinExistence type="inferred from homology"/>
<keyword evidence="14" id="KW-1185">Reference proteome</keyword>
<sequence length="489" mass="50352">MIPRLLVAGTGSGVGKTLMTAGLIGALRRRGMVVQPFKCGPDYIDPGWHGRAAGRPCRNLDTWMLGEDAVRASFQRGCAGADIAVIEGVMGLFDGARFDSSAGSAAEIAALLGAPVLLVLDISGSARSAAAVALGFARFDPARPVAGVALNFAGSERHALGCGAAITEMTGLKMFGWLPRAAGMAVPERHLGLKLAEESGDADAVLAAAADAVAARFDLDGLLELAAGAPAMPGVAPVLPVLAGDGPVLAVAQDAAFSFYYQDDFDLLAAAGVRLVRFSPVAGERLPEGVAGVYLGGGYPELHAAALAANAGLWQDLRALHAQGGLILAECGGFMVLTEALIDTDGVRHGMAGLIPGVTRMTTRLAALGYREATALCDTPLAACGEVLRGHEFHYSVWDRAEAPPAPAWRAVGTRAGMVPAMVGHADRGLVASYLHIPLAQRPDLAGRLVRFLSGIQGPPALGGGPGGEASWRDRAAKRTDGSAPRWRR</sequence>
<dbReference type="RefSeq" id="WP_150040051.1">
    <property type="nucleotide sequence ID" value="NZ_OW485601.1"/>
</dbReference>
<keyword evidence="5 9" id="KW-0547">Nucleotide-binding</keyword>
<dbReference type="OrthoDB" id="9764035at2"/>
<dbReference type="Gene3D" id="3.40.50.300">
    <property type="entry name" value="P-loop containing nucleotide triphosphate hydrolases"/>
    <property type="match status" value="2"/>
</dbReference>
<evidence type="ECO:0000256" key="6">
    <source>
        <dbReference type="ARBA" id="ARBA00022840"/>
    </source>
</evidence>
<name>A0A5M6IWW8_9PROT</name>
<feature type="domain" description="CobB/CobQ-like glutamine amidotransferase" evidence="12">
    <location>
        <begin position="250"/>
        <end position="442"/>
    </location>
</feature>
<dbReference type="EMBL" id="VWPK01000009">
    <property type="protein sequence ID" value="KAA5612824.1"/>
    <property type="molecule type" value="Genomic_DNA"/>
</dbReference>
<evidence type="ECO:0000256" key="2">
    <source>
        <dbReference type="ARBA" id="ARBA00006205"/>
    </source>
</evidence>
<feature type="compositionally biased region" description="Basic and acidic residues" evidence="10">
    <location>
        <begin position="471"/>
        <end position="481"/>
    </location>
</feature>
<dbReference type="InterPro" id="IPR004484">
    <property type="entry name" value="CbiA/CobB_synth"/>
</dbReference>
<dbReference type="InterPro" id="IPR011698">
    <property type="entry name" value="GATase_3"/>
</dbReference>
<dbReference type="PANTHER" id="PTHR43873">
    <property type="entry name" value="COBYRINATE A,C-DIAMIDE SYNTHASE"/>
    <property type="match status" value="1"/>
</dbReference>
<evidence type="ECO:0000256" key="1">
    <source>
        <dbReference type="ARBA" id="ARBA00001946"/>
    </source>
</evidence>
<evidence type="ECO:0000256" key="9">
    <source>
        <dbReference type="HAMAP-Rule" id="MF_00027"/>
    </source>
</evidence>
<feature type="active site" description="Nucleophile" evidence="9">
    <location>
        <position position="331"/>
    </location>
</feature>
<evidence type="ECO:0000256" key="7">
    <source>
        <dbReference type="ARBA" id="ARBA00022842"/>
    </source>
</evidence>
<comment type="similarity">
    <text evidence="9">Belongs to the CobB/CbiA family.</text>
</comment>
<evidence type="ECO:0000256" key="5">
    <source>
        <dbReference type="ARBA" id="ARBA00022741"/>
    </source>
</evidence>
<comment type="domain">
    <text evidence="9">Comprises of two domains. The C-terminal domain contains the binding site for glutamine and catalyzes the hydrolysis of this substrate to glutamate and ammonia. The N-terminal domain is anticipated to bind ATP and cobyrinate and catalyzes the ultimate synthesis of the diamide product. The ammonia produced via the glutaminase domain is probably translocated to the adjacent domain via a molecular tunnel, where it reacts with an activated intermediate.</text>
</comment>
<comment type="cofactor">
    <cofactor evidence="1 9">
        <name>Mg(2+)</name>
        <dbReference type="ChEBI" id="CHEBI:18420"/>
    </cofactor>
</comment>
<dbReference type="NCBIfam" id="TIGR00379">
    <property type="entry name" value="cobB"/>
    <property type="match status" value="1"/>
</dbReference>
<organism evidence="13 14">
    <name type="scientific">Rhodovastum atsumiense</name>
    <dbReference type="NCBI Taxonomy" id="504468"/>
    <lineage>
        <taxon>Bacteria</taxon>
        <taxon>Pseudomonadati</taxon>
        <taxon>Pseudomonadota</taxon>
        <taxon>Alphaproteobacteria</taxon>
        <taxon>Acetobacterales</taxon>
        <taxon>Acetobacteraceae</taxon>
        <taxon>Rhodovastum</taxon>
    </lineage>
</organism>
<dbReference type="PROSITE" id="PS51274">
    <property type="entry name" value="GATASE_COBBQ"/>
    <property type="match status" value="1"/>
</dbReference>
<feature type="domain" description="CobQ/CobB/MinD/ParA nucleotide binding" evidence="11">
    <location>
        <begin position="6"/>
        <end position="184"/>
    </location>
</feature>
<evidence type="ECO:0000256" key="10">
    <source>
        <dbReference type="SAM" id="MobiDB-lite"/>
    </source>
</evidence>
<dbReference type="InterPro" id="IPR029062">
    <property type="entry name" value="Class_I_gatase-like"/>
</dbReference>
<evidence type="ECO:0000256" key="3">
    <source>
        <dbReference type="ARBA" id="ARBA00022573"/>
    </source>
</evidence>
<keyword evidence="3 9" id="KW-0169">Cobalamin biosynthesis</keyword>
<comment type="pathway">
    <text evidence="9">Cofactor biosynthesis; adenosylcobalamin biosynthesis; cob(II)yrinate a,c-diamide from sirohydrochlorin (anaerobic route): step 10/10.</text>
</comment>
<evidence type="ECO:0000259" key="12">
    <source>
        <dbReference type="Pfam" id="PF07685"/>
    </source>
</evidence>
<dbReference type="GO" id="GO:0009236">
    <property type="term" value="P:cobalamin biosynthetic process"/>
    <property type="evidence" value="ECO:0007669"/>
    <property type="project" value="UniProtKB-UniRule"/>
</dbReference>
<evidence type="ECO:0000313" key="14">
    <source>
        <dbReference type="Proteomes" id="UP000325255"/>
    </source>
</evidence>
<dbReference type="InterPro" id="IPR027417">
    <property type="entry name" value="P-loop_NTPase"/>
</dbReference>
<dbReference type="SUPFAM" id="SSF52540">
    <property type="entry name" value="P-loop containing nucleoside triphosphate hydrolases"/>
    <property type="match status" value="1"/>
</dbReference>
<dbReference type="CDD" id="cd05388">
    <property type="entry name" value="CobB_N"/>
    <property type="match status" value="1"/>
</dbReference>